<reference evidence="7" key="1">
    <citation type="submission" date="2025-08" db="UniProtKB">
        <authorList>
            <consortium name="RefSeq"/>
        </authorList>
    </citation>
    <scope>IDENTIFICATION</scope>
</reference>
<evidence type="ECO:0000256" key="2">
    <source>
        <dbReference type="ARBA" id="ARBA00022737"/>
    </source>
</evidence>
<keyword evidence="5" id="KW-0732">Signal</keyword>
<feature type="signal peptide" evidence="5">
    <location>
        <begin position="1"/>
        <end position="29"/>
    </location>
</feature>
<evidence type="ECO:0000256" key="4">
    <source>
        <dbReference type="SAM" id="Phobius"/>
    </source>
</evidence>
<dbReference type="GeneID" id="106748307"/>
<dbReference type="CTD" id="38590"/>
<organism evidence="6 7">
    <name type="scientific">Dinoponera quadriceps</name>
    <name type="common">South American ant</name>
    <dbReference type="NCBI Taxonomy" id="609295"/>
    <lineage>
        <taxon>Eukaryota</taxon>
        <taxon>Metazoa</taxon>
        <taxon>Ecdysozoa</taxon>
        <taxon>Arthropoda</taxon>
        <taxon>Hexapoda</taxon>
        <taxon>Insecta</taxon>
        <taxon>Pterygota</taxon>
        <taxon>Neoptera</taxon>
        <taxon>Endopterygota</taxon>
        <taxon>Hymenoptera</taxon>
        <taxon>Apocrita</taxon>
        <taxon>Aculeata</taxon>
        <taxon>Formicoidea</taxon>
        <taxon>Formicidae</taxon>
        <taxon>Ponerinae</taxon>
        <taxon>Ponerini</taxon>
        <taxon>Dinoponera</taxon>
    </lineage>
</organism>
<dbReference type="SUPFAM" id="SSF52058">
    <property type="entry name" value="L domain-like"/>
    <property type="match status" value="1"/>
</dbReference>
<evidence type="ECO:0000256" key="5">
    <source>
        <dbReference type="SAM" id="SignalP"/>
    </source>
</evidence>
<protein>
    <submittedName>
        <fullName evidence="7">Connectin</fullName>
    </submittedName>
</protein>
<proteinExistence type="predicted"/>
<keyword evidence="4" id="KW-1133">Transmembrane helix</keyword>
<accession>A0A6P3XUI1</accession>
<dbReference type="InterPro" id="IPR001611">
    <property type="entry name" value="Leu-rich_rpt"/>
</dbReference>
<feature type="compositionally biased region" description="Acidic residues" evidence="3">
    <location>
        <begin position="425"/>
        <end position="444"/>
    </location>
</feature>
<dbReference type="Gene3D" id="3.80.10.10">
    <property type="entry name" value="Ribonuclease Inhibitor"/>
    <property type="match status" value="2"/>
</dbReference>
<evidence type="ECO:0000313" key="7">
    <source>
        <dbReference type="RefSeq" id="XP_014482180.1"/>
    </source>
</evidence>
<gene>
    <name evidence="7" type="primary">LOC106748307</name>
</gene>
<evidence type="ECO:0000313" key="6">
    <source>
        <dbReference type="Proteomes" id="UP000515204"/>
    </source>
</evidence>
<evidence type="ECO:0000256" key="3">
    <source>
        <dbReference type="SAM" id="MobiDB-lite"/>
    </source>
</evidence>
<feature type="compositionally biased region" description="Polar residues" evidence="3">
    <location>
        <begin position="412"/>
        <end position="422"/>
    </location>
</feature>
<dbReference type="InterPro" id="IPR032675">
    <property type="entry name" value="LRR_dom_sf"/>
</dbReference>
<keyword evidence="2" id="KW-0677">Repeat</keyword>
<keyword evidence="4" id="KW-0812">Transmembrane</keyword>
<dbReference type="Proteomes" id="UP000515204">
    <property type="component" value="Unplaced"/>
</dbReference>
<dbReference type="AlphaFoldDB" id="A0A6P3XUI1"/>
<dbReference type="PANTHER" id="PTHR24366">
    <property type="entry name" value="IG(IMMUNOGLOBULIN) AND LRR(LEUCINE RICH REPEAT) DOMAINS"/>
    <property type="match status" value="1"/>
</dbReference>
<feature type="transmembrane region" description="Helical" evidence="4">
    <location>
        <begin position="517"/>
        <end position="535"/>
    </location>
</feature>
<dbReference type="RefSeq" id="XP_014482180.1">
    <property type="nucleotide sequence ID" value="XM_014626694.1"/>
</dbReference>
<keyword evidence="1" id="KW-0433">Leucine-rich repeat</keyword>
<dbReference type="OrthoDB" id="27267at2759"/>
<dbReference type="Pfam" id="PF13855">
    <property type="entry name" value="LRR_8"/>
    <property type="match status" value="2"/>
</dbReference>
<keyword evidence="4" id="KW-0472">Membrane</keyword>
<sequence>MRRIATRVSTLQLMLLAIVMMCCCDLVNSINSMKSRGRKKAKTNLCHIKDQTAPMNCNCFNQHNGTGIDCWVVKPLAPEDPFWEHFASQTHLEKLLLKQHENGILDYVPTHLLHKLKNLRVFELYYMQITQIAEHTFTNFSLYELRVTDSKISTLRNYSFENMKDLVTLDLGRNNISTIDRNTFVNLPSLRTLYLDRNQIGVVHDKALKHLTMLQKLVLNHNKIRTITRDTFHGLHNMQHLDLRYNDVQMIGVSNFAEMSELKVLQLDNNRIEAIEMHAFQGMRKLRRLYISGNRLTELKTDFLVGAPHVQFLDLRHNVLKTMPFEIVKPIVLNLYNDNSSFYLNDNKLYCDCSLTWIWGLRNETRNIQMRSLLERLICYYESNDTEKVYGEYPDRNLAQERNQQQEIMQNLEENTADNSRYSELDEEGNREEDERENIDEPEIDAPLPKVGVKADCDGKVCYTKRLLSMKTEDLPCVKHTHELMASEQPSSHLEKARAGLSGSNWFSSSAEATSSVLVVSLLPFLFVIVVPPLFT</sequence>
<dbReference type="InterPro" id="IPR003591">
    <property type="entry name" value="Leu-rich_rpt_typical-subtyp"/>
</dbReference>
<dbReference type="PANTHER" id="PTHR24366:SF164">
    <property type="entry name" value="CONNECTIN-LIKE PROTEIN"/>
    <property type="match status" value="1"/>
</dbReference>
<dbReference type="KEGG" id="dqu:106748307"/>
<keyword evidence="6" id="KW-1185">Reference proteome</keyword>
<evidence type="ECO:0000256" key="1">
    <source>
        <dbReference type="ARBA" id="ARBA00022614"/>
    </source>
</evidence>
<dbReference type="FunFam" id="3.80.10.10:FF:001360">
    <property type="entry name" value="Uncharacterized protein"/>
    <property type="match status" value="1"/>
</dbReference>
<dbReference type="Pfam" id="PF13516">
    <property type="entry name" value="LRR_6"/>
    <property type="match status" value="1"/>
</dbReference>
<dbReference type="SMART" id="SM00369">
    <property type="entry name" value="LRR_TYP"/>
    <property type="match status" value="7"/>
</dbReference>
<feature type="chain" id="PRO_5027871739" evidence="5">
    <location>
        <begin position="30"/>
        <end position="536"/>
    </location>
</feature>
<feature type="region of interest" description="Disordered" evidence="3">
    <location>
        <begin position="412"/>
        <end position="445"/>
    </location>
</feature>
<name>A0A6P3XUI1_DINQU</name>